<feature type="region of interest" description="Disordered" evidence="1">
    <location>
        <begin position="18"/>
        <end position="42"/>
    </location>
</feature>
<sequence>MYIFLLLEIIFGNRKTTLASGAGPSRAGPNKKSTIGSSSTQHLDKNIDNQELSAASANSPRSIAHNISINVTDIDSPAGVRRRIHLRSLSDVTPAGRSPGARPRSHSERPHVSPGPSPAVSLAPSPSPRIPPPSPHLVTALYPRVVRSERSSPDASLHALVDDPRPKTNALTVVNDPWRKMSEVDLKSAARRRRPTTRASLESSSTVDPWVRNPASRTGSRDELRARRGKLERSAAVACESCGSGACEWWAARAAGDCTCASLSPARLAPRPPPPRALSDDESRPRRLFKSASQKIICSSLERDTTAPIADPLLETTC</sequence>
<evidence type="ECO:0000256" key="1">
    <source>
        <dbReference type="SAM" id="MobiDB-lite"/>
    </source>
</evidence>
<protein>
    <submittedName>
        <fullName evidence="2">Uncharacterized protein</fullName>
    </submittedName>
</protein>
<feature type="region of interest" description="Disordered" evidence="1">
    <location>
        <begin position="264"/>
        <end position="286"/>
    </location>
</feature>
<evidence type="ECO:0000313" key="3">
    <source>
        <dbReference type="Proteomes" id="UP000663880"/>
    </source>
</evidence>
<dbReference type="EMBL" id="CAJOBZ010000005">
    <property type="protein sequence ID" value="CAF4796226.1"/>
    <property type="molecule type" value="Genomic_DNA"/>
</dbReference>
<evidence type="ECO:0000313" key="2">
    <source>
        <dbReference type="EMBL" id="CAF4796226.1"/>
    </source>
</evidence>
<name>A0A821NXS9_9NEOP</name>
<feature type="compositionally biased region" description="Polar residues" evidence="1">
    <location>
        <begin position="31"/>
        <end position="41"/>
    </location>
</feature>
<proteinExistence type="predicted"/>
<dbReference type="Proteomes" id="UP000663880">
    <property type="component" value="Unassembled WGS sequence"/>
</dbReference>
<organism evidence="2 3">
    <name type="scientific">Pieris macdunnoughi</name>
    <dbReference type="NCBI Taxonomy" id="345717"/>
    <lineage>
        <taxon>Eukaryota</taxon>
        <taxon>Metazoa</taxon>
        <taxon>Ecdysozoa</taxon>
        <taxon>Arthropoda</taxon>
        <taxon>Hexapoda</taxon>
        <taxon>Insecta</taxon>
        <taxon>Pterygota</taxon>
        <taxon>Neoptera</taxon>
        <taxon>Endopterygota</taxon>
        <taxon>Lepidoptera</taxon>
        <taxon>Glossata</taxon>
        <taxon>Ditrysia</taxon>
        <taxon>Papilionoidea</taxon>
        <taxon>Pieridae</taxon>
        <taxon>Pierinae</taxon>
        <taxon>Pieris</taxon>
    </lineage>
</organism>
<feature type="compositionally biased region" description="Low complexity" evidence="1">
    <location>
        <begin position="112"/>
        <end position="124"/>
    </location>
</feature>
<keyword evidence="3" id="KW-1185">Reference proteome</keyword>
<reference evidence="2" key="1">
    <citation type="submission" date="2021-02" db="EMBL/GenBank/DDBJ databases">
        <authorList>
            <person name="Steward A R."/>
        </authorList>
    </citation>
    <scope>NUCLEOTIDE SEQUENCE</scope>
</reference>
<dbReference type="AlphaFoldDB" id="A0A821NXS9"/>
<dbReference type="OrthoDB" id="446723at2759"/>
<feature type="region of interest" description="Disordered" evidence="1">
    <location>
        <begin position="87"/>
        <end position="136"/>
    </location>
</feature>
<accession>A0A821NXS9</accession>
<comment type="caution">
    <text evidence="2">The sequence shown here is derived from an EMBL/GenBank/DDBJ whole genome shotgun (WGS) entry which is preliminary data.</text>
</comment>
<feature type="compositionally biased region" description="Pro residues" evidence="1">
    <location>
        <begin position="125"/>
        <end position="135"/>
    </location>
</feature>
<gene>
    <name evidence="2" type="ORF">PMACD_LOCUS3168</name>
</gene>
<feature type="region of interest" description="Disordered" evidence="1">
    <location>
        <begin position="185"/>
        <end position="227"/>
    </location>
</feature>